<evidence type="ECO:0000259" key="9">
    <source>
        <dbReference type="PROSITE" id="PS50928"/>
    </source>
</evidence>
<evidence type="ECO:0000256" key="1">
    <source>
        <dbReference type="ARBA" id="ARBA00004651"/>
    </source>
</evidence>
<dbReference type="EMBL" id="FUZQ01000001">
    <property type="protein sequence ID" value="SKC36440.1"/>
    <property type="molecule type" value="Genomic_DNA"/>
</dbReference>
<protein>
    <submittedName>
        <fullName evidence="10">Cellobiose ABC transporter membrane protein</fullName>
    </submittedName>
</protein>
<keyword evidence="4 7" id="KW-0812">Transmembrane</keyword>
<feature type="compositionally biased region" description="Basic residues" evidence="8">
    <location>
        <begin position="19"/>
        <end position="28"/>
    </location>
</feature>
<dbReference type="Proteomes" id="UP000189777">
    <property type="component" value="Unassembled WGS sequence"/>
</dbReference>
<dbReference type="GO" id="GO:0005886">
    <property type="term" value="C:plasma membrane"/>
    <property type="evidence" value="ECO:0007669"/>
    <property type="project" value="UniProtKB-SubCell"/>
</dbReference>
<keyword evidence="2 7" id="KW-0813">Transport</keyword>
<feature type="transmembrane region" description="Helical" evidence="7">
    <location>
        <begin position="107"/>
        <end position="128"/>
    </location>
</feature>
<evidence type="ECO:0000256" key="7">
    <source>
        <dbReference type="RuleBase" id="RU363032"/>
    </source>
</evidence>
<name>A0A1T5IBJ3_9MICO</name>
<dbReference type="OrthoDB" id="3524874at2"/>
<evidence type="ECO:0000313" key="10">
    <source>
        <dbReference type="EMBL" id="SKC36440.1"/>
    </source>
</evidence>
<dbReference type="Pfam" id="PF00528">
    <property type="entry name" value="BPD_transp_1"/>
    <property type="match status" value="1"/>
</dbReference>
<sequence>MSSVAVTAQTAGPGAARAAAKRRNRGSRATRSAQRRPGWLTYTLLGVALLISIFPLYFTLLLGSSDPVTIAKNAVPQWLPDAGLFQQFAEVINSSRINFWKALTNSVIIAVVTSASVVLFSTLAGYSFAKLRFRGRGPLLVFVIATMAVPTQLGVIPMYILMTDLDWIGKLQAVIVPALVTAFGVFWMTQYLSEALPYELIEAARVDGASMIRTFWSVALPAARPAAAMLGLFTFVQQWTNFFWPSIVLNSENPTLPLVVQSLQANFFVDYSLVMAGIFLVTLPLLVIFAFVGKQLVAGIMAGAVKG</sequence>
<dbReference type="STRING" id="526729.SAMN04324258_0284"/>
<dbReference type="PANTHER" id="PTHR43744:SF12">
    <property type="entry name" value="ABC TRANSPORTER PERMEASE PROTEIN MG189-RELATED"/>
    <property type="match status" value="1"/>
</dbReference>
<gene>
    <name evidence="10" type="ORF">SAMN04324258_0284</name>
</gene>
<feature type="transmembrane region" description="Helical" evidence="7">
    <location>
        <begin position="140"/>
        <end position="162"/>
    </location>
</feature>
<dbReference type="CDD" id="cd06261">
    <property type="entry name" value="TM_PBP2"/>
    <property type="match status" value="1"/>
</dbReference>
<evidence type="ECO:0000256" key="5">
    <source>
        <dbReference type="ARBA" id="ARBA00022989"/>
    </source>
</evidence>
<feature type="transmembrane region" description="Helical" evidence="7">
    <location>
        <begin position="214"/>
        <end position="236"/>
    </location>
</feature>
<dbReference type="AlphaFoldDB" id="A0A1T5IBJ3"/>
<feature type="region of interest" description="Disordered" evidence="8">
    <location>
        <begin position="1"/>
        <end position="32"/>
    </location>
</feature>
<dbReference type="RefSeq" id="WP_079570001.1">
    <property type="nucleotide sequence ID" value="NZ_FUZQ01000001.1"/>
</dbReference>
<keyword evidence="6 7" id="KW-0472">Membrane</keyword>
<organism evidence="10 11">
    <name type="scientific">Krasilnikoviella flava</name>
    <dbReference type="NCBI Taxonomy" id="526729"/>
    <lineage>
        <taxon>Bacteria</taxon>
        <taxon>Bacillati</taxon>
        <taxon>Actinomycetota</taxon>
        <taxon>Actinomycetes</taxon>
        <taxon>Micrococcales</taxon>
        <taxon>Promicromonosporaceae</taxon>
        <taxon>Krasilnikoviella</taxon>
    </lineage>
</organism>
<keyword evidence="5 7" id="KW-1133">Transmembrane helix</keyword>
<comment type="similarity">
    <text evidence="7">Belongs to the binding-protein-dependent transport system permease family.</text>
</comment>
<feature type="transmembrane region" description="Helical" evidence="7">
    <location>
        <begin position="174"/>
        <end position="193"/>
    </location>
</feature>
<keyword evidence="11" id="KW-1185">Reference proteome</keyword>
<dbReference type="InterPro" id="IPR035906">
    <property type="entry name" value="MetI-like_sf"/>
</dbReference>
<evidence type="ECO:0000256" key="8">
    <source>
        <dbReference type="SAM" id="MobiDB-lite"/>
    </source>
</evidence>
<reference evidence="10 11" key="1">
    <citation type="submission" date="2017-02" db="EMBL/GenBank/DDBJ databases">
        <authorList>
            <person name="Peterson S.W."/>
        </authorList>
    </citation>
    <scope>NUCLEOTIDE SEQUENCE [LARGE SCALE GENOMIC DNA]</scope>
    <source>
        <strain evidence="10 11">DSM 21481</strain>
    </source>
</reference>
<feature type="domain" description="ABC transmembrane type-1" evidence="9">
    <location>
        <begin position="103"/>
        <end position="292"/>
    </location>
</feature>
<accession>A0A1T5IBJ3</accession>
<evidence type="ECO:0000256" key="4">
    <source>
        <dbReference type="ARBA" id="ARBA00022692"/>
    </source>
</evidence>
<feature type="transmembrane region" description="Helical" evidence="7">
    <location>
        <begin position="39"/>
        <end position="58"/>
    </location>
</feature>
<proteinExistence type="inferred from homology"/>
<dbReference type="InterPro" id="IPR000515">
    <property type="entry name" value="MetI-like"/>
</dbReference>
<feature type="transmembrane region" description="Helical" evidence="7">
    <location>
        <begin position="271"/>
        <end position="292"/>
    </location>
</feature>
<dbReference type="GO" id="GO:0055085">
    <property type="term" value="P:transmembrane transport"/>
    <property type="evidence" value="ECO:0007669"/>
    <property type="project" value="InterPro"/>
</dbReference>
<evidence type="ECO:0000313" key="11">
    <source>
        <dbReference type="Proteomes" id="UP000189777"/>
    </source>
</evidence>
<comment type="subcellular location">
    <subcellularLocation>
        <location evidence="1 7">Cell membrane</location>
        <topology evidence="1 7">Multi-pass membrane protein</topology>
    </subcellularLocation>
</comment>
<feature type="compositionally biased region" description="Low complexity" evidence="8">
    <location>
        <begin position="8"/>
        <end position="18"/>
    </location>
</feature>
<dbReference type="Gene3D" id="1.10.3720.10">
    <property type="entry name" value="MetI-like"/>
    <property type="match status" value="1"/>
</dbReference>
<evidence type="ECO:0000256" key="6">
    <source>
        <dbReference type="ARBA" id="ARBA00023136"/>
    </source>
</evidence>
<keyword evidence="3" id="KW-1003">Cell membrane</keyword>
<dbReference type="PROSITE" id="PS50928">
    <property type="entry name" value="ABC_TM1"/>
    <property type="match status" value="1"/>
</dbReference>
<dbReference type="SUPFAM" id="SSF161098">
    <property type="entry name" value="MetI-like"/>
    <property type="match status" value="1"/>
</dbReference>
<evidence type="ECO:0000256" key="3">
    <source>
        <dbReference type="ARBA" id="ARBA00022475"/>
    </source>
</evidence>
<dbReference type="PANTHER" id="PTHR43744">
    <property type="entry name" value="ABC TRANSPORTER PERMEASE PROTEIN MG189-RELATED-RELATED"/>
    <property type="match status" value="1"/>
</dbReference>
<evidence type="ECO:0000256" key="2">
    <source>
        <dbReference type="ARBA" id="ARBA00022448"/>
    </source>
</evidence>